<feature type="chain" id="PRO_5047011928" evidence="2">
    <location>
        <begin position="25"/>
        <end position="222"/>
    </location>
</feature>
<proteinExistence type="predicted"/>
<dbReference type="Proteomes" id="UP001610563">
    <property type="component" value="Unassembled WGS sequence"/>
</dbReference>
<name>A0ABR4GPZ2_9EURO</name>
<protein>
    <submittedName>
        <fullName evidence="3">Uncharacterized protein</fullName>
    </submittedName>
</protein>
<comment type="caution">
    <text evidence="3">The sequence shown here is derived from an EMBL/GenBank/DDBJ whole genome shotgun (WGS) entry which is preliminary data.</text>
</comment>
<sequence>MPLFIQNQSLLSLVLLLLDTMTQAAPAPGSPRRRCPSQPQPTAPGHEKGTLRHSVMSSRPQHRHVLIIRGLKVRQMAHGSPHEPATPRTPAAQPSNSFQYVYTDIRRTKGKAHTQRLFARVETRDLRRVRQGQGPEGSATCARPALGAASTSFLFRTNLVWLAKFAVGGPNCRPEPAALAHAFQAGCGCGFLRSGVWVGNRLSLIQIRGSGLSALGCQEFMW</sequence>
<keyword evidence="4" id="KW-1185">Reference proteome</keyword>
<evidence type="ECO:0000256" key="2">
    <source>
        <dbReference type="SAM" id="SignalP"/>
    </source>
</evidence>
<evidence type="ECO:0000313" key="3">
    <source>
        <dbReference type="EMBL" id="KAL2801140.1"/>
    </source>
</evidence>
<evidence type="ECO:0000256" key="1">
    <source>
        <dbReference type="SAM" id="MobiDB-lite"/>
    </source>
</evidence>
<feature type="signal peptide" evidence="2">
    <location>
        <begin position="1"/>
        <end position="24"/>
    </location>
</feature>
<gene>
    <name evidence="3" type="ORF">BJX66DRAFT_1885</name>
</gene>
<evidence type="ECO:0000313" key="4">
    <source>
        <dbReference type="Proteomes" id="UP001610563"/>
    </source>
</evidence>
<feature type="region of interest" description="Disordered" evidence="1">
    <location>
        <begin position="24"/>
        <end position="59"/>
    </location>
</feature>
<keyword evidence="2" id="KW-0732">Signal</keyword>
<accession>A0ABR4GPZ2</accession>
<organism evidence="3 4">
    <name type="scientific">Aspergillus keveii</name>
    <dbReference type="NCBI Taxonomy" id="714993"/>
    <lineage>
        <taxon>Eukaryota</taxon>
        <taxon>Fungi</taxon>
        <taxon>Dikarya</taxon>
        <taxon>Ascomycota</taxon>
        <taxon>Pezizomycotina</taxon>
        <taxon>Eurotiomycetes</taxon>
        <taxon>Eurotiomycetidae</taxon>
        <taxon>Eurotiales</taxon>
        <taxon>Aspergillaceae</taxon>
        <taxon>Aspergillus</taxon>
        <taxon>Aspergillus subgen. Nidulantes</taxon>
    </lineage>
</organism>
<dbReference type="EMBL" id="JBFTWV010000001">
    <property type="protein sequence ID" value="KAL2801140.1"/>
    <property type="molecule type" value="Genomic_DNA"/>
</dbReference>
<reference evidence="3 4" key="1">
    <citation type="submission" date="2024-07" db="EMBL/GenBank/DDBJ databases">
        <title>Section-level genome sequencing and comparative genomics of Aspergillus sections Usti and Cavernicolus.</title>
        <authorList>
            <consortium name="Lawrence Berkeley National Laboratory"/>
            <person name="Nybo J.L."/>
            <person name="Vesth T.C."/>
            <person name="Theobald S."/>
            <person name="Frisvad J.C."/>
            <person name="Larsen T.O."/>
            <person name="Kjaerboelling I."/>
            <person name="Rothschild-Mancinelli K."/>
            <person name="Lyhne E.K."/>
            <person name="Kogle M.E."/>
            <person name="Barry K."/>
            <person name="Clum A."/>
            <person name="Na H."/>
            <person name="Ledsgaard L."/>
            <person name="Lin J."/>
            <person name="Lipzen A."/>
            <person name="Kuo A."/>
            <person name="Riley R."/>
            <person name="Mondo S."/>
            <person name="Labutti K."/>
            <person name="Haridas S."/>
            <person name="Pangalinan J."/>
            <person name="Salamov A.A."/>
            <person name="Simmons B.A."/>
            <person name="Magnuson J.K."/>
            <person name="Chen J."/>
            <person name="Drula E."/>
            <person name="Henrissat B."/>
            <person name="Wiebenga A."/>
            <person name="Lubbers R.J."/>
            <person name="Gomes A.C."/>
            <person name="Makela M.R."/>
            <person name="Stajich J."/>
            <person name="Grigoriev I.V."/>
            <person name="Mortensen U.H."/>
            <person name="De Vries R.P."/>
            <person name="Baker S.E."/>
            <person name="Andersen M.R."/>
        </authorList>
    </citation>
    <scope>NUCLEOTIDE SEQUENCE [LARGE SCALE GENOMIC DNA]</scope>
    <source>
        <strain evidence="3 4">CBS 209.92</strain>
    </source>
</reference>